<feature type="domain" description="Peptidase S9 prolyl oligopeptidase catalytic" evidence="3">
    <location>
        <begin position="468"/>
        <end position="675"/>
    </location>
</feature>
<feature type="domain" description="Dipeptidylpeptidase IV N-terminal" evidence="4">
    <location>
        <begin position="183"/>
        <end position="286"/>
    </location>
</feature>
<dbReference type="Pfam" id="PF00326">
    <property type="entry name" value="Peptidase_S9"/>
    <property type="match status" value="1"/>
</dbReference>
<dbReference type="Pfam" id="PF00930">
    <property type="entry name" value="DPPIV_N"/>
    <property type="match status" value="1"/>
</dbReference>
<protein>
    <submittedName>
        <fullName evidence="5">Acylamino-acid-releasing enzyme</fullName>
        <ecNumber evidence="5">3.4.19.1</ecNumber>
    </submittedName>
</protein>
<dbReference type="GO" id="GO:0006508">
    <property type="term" value="P:proteolysis"/>
    <property type="evidence" value="ECO:0007669"/>
    <property type="project" value="InterPro"/>
</dbReference>
<dbReference type="AlphaFoldDB" id="A0A160VHN4"/>
<keyword evidence="1 5" id="KW-0378">Hydrolase</keyword>
<name>A0A160VHN4_9ZZZZ</name>
<dbReference type="Gene3D" id="2.120.10.30">
    <property type="entry name" value="TolB, C-terminal domain"/>
    <property type="match status" value="2"/>
</dbReference>
<evidence type="ECO:0000313" key="5">
    <source>
        <dbReference type="EMBL" id="CUV10346.1"/>
    </source>
</evidence>
<keyword evidence="2" id="KW-0720">Serine protease</keyword>
<dbReference type="InterPro" id="IPR011659">
    <property type="entry name" value="WD40"/>
</dbReference>
<dbReference type="Pfam" id="PF07676">
    <property type="entry name" value="PD40"/>
    <property type="match status" value="2"/>
</dbReference>
<dbReference type="EMBL" id="FAXC01000403">
    <property type="protein sequence ID" value="CUV10346.1"/>
    <property type="molecule type" value="Genomic_DNA"/>
</dbReference>
<dbReference type="SUPFAM" id="SSF82171">
    <property type="entry name" value="DPP6 N-terminal domain-like"/>
    <property type="match status" value="1"/>
</dbReference>
<dbReference type="SUPFAM" id="SSF53474">
    <property type="entry name" value="alpha/beta-Hydrolases"/>
    <property type="match status" value="1"/>
</dbReference>
<dbReference type="PANTHER" id="PTHR42776">
    <property type="entry name" value="SERINE PEPTIDASE S9 FAMILY MEMBER"/>
    <property type="match status" value="1"/>
</dbReference>
<dbReference type="InterPro" id="IPR011042">
    <property type="entry name" value="6-blade_b-propeller_TolB-like"/>
</dbReference>
<proteinExistence type="predicted"/>
<dbReference type="InterPro" id="IPR002469">
    <property type="entry name" value="Peptidase_S9B_N"/>
</dbReference>
<dbReference type="InterPro" id="IPR029058">
    <property type="entry name" value="AB_hydrolase_fold"/>
</dbReference>
<accession>A0A160VHN4</accession>
<organism evidence="5">
    <name type="scientific">hydrothermal vent metagenome</name>
    <dbReference type="NCBI Taxonomy" id="652676"/>
    <lineage>
        <taxon>unclassified sequences</taxon>
        <taxon>metagenomes</taxon>
        <taxon>ecological metagenomes</taxon>
    </lineage>
</organism>
<dbReference type="GO" id="GO:0004252">
    <property type="term" value="F:serine-type endopeptidase activity"/>
    <property type="evidence" value="ECO:0007669"/>
    <property type="project" value="TreeGrafter"/>
</dbReference>
<dbReference type="EC" id="3.4.19.1" evidence="5"/>
<reference evidence="5" key="1">
    <citation type="submission" date="2015-10" db="EMBL/GenBank/DDBJ databases">
        <authorList>
            <person name="Gilbert D.G."/>
        </authorList>
    </citation>
    <scope>NUCLEOTIDE SEQUENCE</scope>
</reference>
<sequence length="679" mass="76501">MIKPCILLVVLSCIVFSSARSGEPPKTFQAEDVFELEYANDPRISPDGKYIVYERRSSDIMTDSMRSNIWIIKSDGTQNRPLVSGNTHAATPRWSPSADRLVYLQTAKDGTEIIVRWMDTGQTARIVKLSIRPSSITWSPDGNWLAFTMPVKAESDPLAEPRKGPAGSEWSEPVKVFDAVRYKRDGSGFVETAYTHIFLVPSDGGTPRMLTSGNFNHEGPLSWWPDGSRLLFSANRNEDWEYESVEKDIYTVSTVDGELSRITKRLGSESMSVISPNGRYIAYAYDDGRKIPYRNKILTVLDLDSYNDRPLTTDLDRSVSDIQWSWNSRKLYFKYDDNGERKVGRVSLENTIEFVLSDIGGTSLGRPYLSGSYTVSKNEIIAYTYGTAYRPADVAVKDLRGSRVLTSLNEDLLANRELGEINEIRYSSSFDGNEIQGWYITPPGYEPGKKYPLILEIHGGPHSSYGPQFTVELQRFAAEGYVVFFNNYRGSTGYGEDFALLLQYKYSSEEDFADHMSGVDELINQGIADSNNLFITGGSAGGIATAYAIGLTNRFRAAVVAKPVINWVSKVLTADSYIYQIPYQFPGMPWDEYEHYWKRSPLSLVGNVTTPTMLITGEEDQRTPISETEQFYQALKLRKIDSIMVRVPGSFHGIAGRPSRLNAKVDNILAWFDRYRLIY</sequence>
<dbReference type="InterPro" id="IPR001375">
    <property type="entry name" value="Peptidase_S9_cat"/>
</dbReference>
<gene>
    <name evidence="5" type="ORF">MGWOODY_Mmi681</name>
</gene>
<keyword evidence="2" id="KW-0645">Protease</keyword>
<dbReference type="GO" id="GO:0008242">
    <property type="term" value="F:omega peptidase activity"/>
    <property type="evidence" value="ECO:0007669"/>
    <property type="project" value="UniProtKB-EC"/>
</dbReference>
<evidence type="ECO:0000256" key="2">
    <source>
        <dbReference type="ARBA" id="ARBA00022825"/>
    </source>
</evidence>
<evidence type="ECO:0000259" key="4">
    <source>
        <dbReference type="Pfam" id="PF00930"/>
    </source>
</evidence>
<dbReference type="Gene3D" id="3.40.50.1820">
    <property type="entry name" value="alpha/beta hydrolase"/>
    <property type="match status" value="1"/>
</dbReference>
<evidence type="ECO:0000256" key="1">
    <source>
        <dbReference type="ARBA" id="ARBA00022801"/>
    </source>
</evidence>
<dbReference type="PANTHER" id="PTHR42776:SF27">
    <property type="entry name" value="DIPEPTIDYL PEPTIDASE FAMILY MEMBER 6"/>
    <property type="match status" value="1"/>
</dbReference>
<evidence type="ECO:0000259" key="3">
    <source>
        <dbReference type="Pfam" id="PF00326"/>
    </source>
</evidence>